<evidence type="ECO:0000313" key="2">
    <source>
        <dbReference type="EMBL" id="CAG6521648.1"/>
    </source>
</evidence>
<proteinExistence type="predicted"/>
<evidence type="ECO:0000256" key="1">
    <source>
        <dbReference type="SAM" id="MobiDB-lite"/>
    </source>
</evidence>
<dbReference type="EMBL" id="HBUE01289127">
    <property type="protein sequence ID" value="CAG6573246.1"/>
    <property type="molecule type" value="Transcribed_RNA"/>
</dbReference>
<dbReference type="EMBL" id="HBUE01183462">
    <property type="protein sequence ID" value="CAG6521648.1"/>
    <property type="molecule type" value="Transcribed_RNA"/>
</dbReference>
<reference evidence="2" key="1">
    <citation type="submission" date="2021-05" db="EMBL/GenBank/DDBJ databases">
        <authorList>
            <person name="Alioto T."/>
            <person name="Alioto T."/>
            <person name="Gomez Garrido J."/>
        </authorList>
    </citation>
    <scope>NUCLEOTIDE SEQUENCE</scope>
</reference>
<organism evidence="2">
    <name type="scientific">Culex pipiens</name>
    <name type="common">House mosquito</name>
    <dbReference type="NCBI Taxonomy" id="7175"/>
    <lineage>
        <taxon>Eukaryota</taxon>
        <taxon>Metazoa</taxon>
        <taxon>Ecdysozoa</taxon>
        <taxon>Arthropoda</taxon>
        <taxon>Hexapoda</taxon>
        <taxon>Insecta</taxon>
        <taxon>Pterygota</taxon>
        <taxon>Neoptera</taxon>
        <taxon>Endopterygota</taxon>
        <taxon>Diptera</taxon>
        <taxon>Nematocera</taxon>
        <taxon>Culicoidea</taxon>
        <taxon>Culicidae</taxon>
        <taxon>Culicinae</taxon>
        <taxon>Culicini</taxon>
        <taxon>Culex</taxon>
        <taxon>Culex</taxon>
    </lineage>
</organism>
<sequence length="159" mass="17717">MEFLAHGTTIRAAQKFCPSKLALRTLRFFCCFVPTDYVHTSNEFQPLRLRHLEWLMELNLKAPVVGRPLLLLLLECAVAVARAVRSNSKSRGAAAQQVSTTPKKLARPKRSDSVSVGHSTPEDVHWSQFVRVVLSHSPPLLLGLPWVVASESSHVIPCR</sequence>
<name>A0A8D8E135_CULPI</name>
<dbReference type="AlphaFoldDB" id="A0A8D8E135"/>
<feature type="region of interest" description="Disordered" evidence="1">
    <location>
        <begin position="91"/>
        <end position="120"/>
    </location>
</feature>
<protein>
    <submittedName>
        <fullName evidence="2">(northern house mosquito) hypothetical protein</fullName>
    </submittedName>
</protein>
<feature type="compositionally biased region" description="Polar residues" evidence="1">
    <location>
        <begin position="91"/>
        <end position="102"/>
    </location>
</feature>
<accession>A0A8D8E135</accession>